<organism evidence="1 2">
    <name type="scientific">Paraprevotella clara YIT 11840</name>
    <dbReference type="NCBI Taxonomy" id="762968"/>
    <lineage>
        <taxon>Bacteria</taxon>
        <taxon>Pseudomonadati</taxon>
        <taxon>Bacteroidota</taxon>
        <taxon>Bacteroidia</taxon>
        <taxon>Bacteroidales</taxon>
        <taxon>Prevotellaceae</taxon>
        <taxon>Paraprevotella</taxon>
    </lineage>
</organism>
<protein>
    <submittedName>
        <fullName evidence="1">Uncharacterized protein</fullName>
    </submittedName>
</protein>
<accession>G5SW22</accession>
<evidence type="ECO:0000313" key="1">
    <source>
        <dbReference type="EMBL" id="EHG98487.1"/>
    </source>
</evidence>
<dbReference type="EMBL" id="AFFY01000074">
    <property type="protein sequence ID" value="EHG98487.1"/>
    <property type="molecule type" value="Genomic_DNA"/>
</dbReference>
<comment type="caution">
    <text evidence="1">The sequence shown here is derived from an EMBL/GenBank/DDBJ whole genome shotgun (WGS) entry which is preliminary data.</text>
</comment>
<name>G5SW22_9BACT</name>
<gene>
    <name evidence="1" type="ORF">HMPREF9441_03594</name>
</gene>
<reference evidence="1 2" key="1">
    <citation type="submission" date="2011-03" db="EMBL/GenBank/DDBJ databases">
        <authorList>
            <person name="Weinstock G."/>
            <person name="Sodergren E."/>
            <person name="Clifton S."/>
            <person name="Fulton L."/>
            <person name="Fulton B."/>
            <person name="Courtney L."/>
            <person name="Fronick C."/>
            <person name="Harrison M."/>
            <person name="Strong C."/>
            <person name="Farmer C."/>
            <person name="Delahaunty K."/>
            <person name="Markovic C."/>
            <person name="Hall O."/>
            <person name="Minx P."/>
            <person name="Tomlinson C."/>
            <person name="Mitreva M."/>
            <person name="Hou S."/>
            <person name="Chen J."/>
            <person name="Wollam A."/>
            <person name="Pepin K.H."/>
            <person name="Johnson M."/>
            <person name="Bhonagiri V."/>
            <person name="Zhang X."/>
            <person name="Suruliraj S."/>
            <person name="Warren W."/>
            <person name="Chinwalla A."/>
            <person name="Mardis E.R."/>
            <person name="Wilson R.K."/>
        </authorList>
    </citation>
    <scope>NUCLEOTIDE SEQUENCE [LARGE SCALE GENOMIC DNA]</scope>
    <source>
        <strain evidence="1 2">YIT 11840</strain>
    </source>
</reference>
<dbReference type="STRING" id="762968.HMPREF9441_03594"/>
<dbReference type="AlphaFoldDB" id="G5SW22"/>
<dbReference type="HOGENOM" id="CLU_3171182_0_0_10"/>
<sequence length="47" mass="5632">MTYEPVDTPSEPTESHYDNEVSYVFMPHKSKHIKMYRTKIMQKRITG</sequence>
<dbReference type="Proteomes" id="UP000003598">
    <property type="component" value="Unassembled WGS sequence"/>
</dbReference>
<keyword evidence="2" id="KW-1185">Reference proteome</keyword>
<proteinExistence type="predicted"/>
<evidence type="ECO:0000313" key="2">
    <source>
        <dbReference type="Proteomes" id="UP000003598"/>
    </source>
</evidence>